<dbReference type="SMART" id="SM00727">
    <property type="entry name" value="STI1"/>
    <property type="match status" value="1"/>
</dbReference>
<keyword evidence="2" id="KW-0677">Repeat</keyword>
<dbReference type="Pfam" id="PF25117">
    <property type="entry name" value="Agd3_C"/>
    <property type="match status" value="1"/>
</dbReference>
<dbReference type="InterPro" id="IPR047150">
    <property type="entry name" value="SGT"/>
</dbReference>
<evidence type="ECO:0000256" key="3">
    <source>
        <dbReference type="ARBA" id="ARBA00022803"/>
    </source>
</evidence>
<feature type="compositionally biased region" description="Low complexity" evidence="5">
    <location>
        <begin position="403"/>
        <end position="415"/>
    </location>
</feature>
<feature type="region of interest" description="Disordered" evidence="5">
    <location>
        <begin position="653"/>
        <end position="677"/>
    </location>
</feature>
<name>A0A8H4RRX3_9HELO</name>
<evidence type="ECO:0000256" key="4">
    <source>
        <dbReference type="PROSITE-ProRule" id="PRU00339"/>
    </source>
</evidence>
<dbReference type="InterPro" id="IPR056825">
    <property type="entry name" value="Agd3_C"/>
</dbReference>
<evidence type="ECO:0000256" key="1">
    <source>
        <dbReference type="ARBA" id="ARBA00008175"/>
    </source>
</evidence>
<accession>A0A8H4RRX3</accession>
<dbReference type="InterPro" id="IPR032374">
    <property type="entry name" value="SGTA_dimer"/>
</dbReference>
<evidence type="ECO:0000259" key="6">
    <source>
        <dbReference type="SMART" id="SM00727"/>
    </source>
</evidence>
<comment type="similarity">
    <text evidence="1">Belongs to the SGT family.</text>
</comment>
<gene>
    <name evidence="7" type="ORF">G7Y89_g4169</name>
</gene>
<organism evidence="7 8">
    <name type="scientific">Cudoniella acicularis</name>
    <dbReference type="NCBI Taxonomy" id="354080"/>
    <lineage>
        <taxon>Eukaryota</taxon>
        <taxon>Fungi</taxon>
        <taxon>Dikarya</taxon>
        <taxon>Ascomycota</taxon>
        <taxon>Pezizomycotina</taxon>
        <taxon>Leotiomycetes</taxon>
        <taxon>Helotiales</taxon>
        <taxon>Tricladiaceae</taxon>
        <taxon>Cudoniella</taxon>
    </lineage>
</organism>
<dbReference type="EMBL" id="JAAMPI010000220">
    <property type="protein sequence ID" value="KAF4633936.1"/>
    <property type="molecule type" value="Genomic_DNA"/>
</dbReference>
<reference evidence="7 8" key="1">
    <citation type="submission" date="2020-03" db="EMBL/GenBank/DDBJ databases">
        <title>Draft Genome Sequence of Cudoniella acicularis.</title>
        <authorList>
            <person name="Buettner E."/>
            <person name="Kellner H."/>
        </authorList>
    </citation>
    <scope>NUCLEOTIDE SEQUENCE [LARGE SCALE GENOMIC DNA]</scope>
    <source>
        <strain evidence="7 8">DSM 108380</strain>
    </source>
</reference>
<evidence type="ECO:0000256" key="2">
    <source>
        <dbReference type="ARBA" id="ARBA00022737"/>
    </source>
</evidence>
<dbReference type="Gene3D" id="1.25.40.10">
    <property type="entry name" value="Tetratricopeptide repeat domain"/>
    <property type="match status" value="1"/>
</dbReference>
<protein>
    <recommendedName>
        <fullName evidence="6">STI1 domain-containing protein</fullName>
    </recommendedName>
</protein>
<dbReference type="InterPro" id="IPR019734">
    <property type="entry name" value="TPR_rpt"/>
</dbReference>
<sequence>MFLFSSYYSKIDKGLIPPAITGLHNADALRAWVDAGIVMVVGDNTRPILMNPINEMWPAMTNLAINGYEGIQINPRWATNIYYNCPLPDCTVLEWINTSAGKGDFQDLLLIEKATNTRHLLGLHHDAFMFHQANLNYATANETVINGVSKKLSLFQVWVETVTQEMVRLMDWPIISLKHDDFGASFAARMARDACVPGLTYTTNPTAKTLTAITLTTENGNKCSKPIPVTVPGTVTNLQGFTTEQIGSDPLTIWVNMTGKNSGASGRLSRFYNTHILSPSNSPTDFEFYDPTKHFLQPQLYKHLSITTQYLLPAAAMATTKQRLALSIIDFLTTSLTDGTLSEEDRESIEVATTCISESFKVDPTDATPKDSQTLLQIYGVYEKLKGKTPAGPTTKGEEKNPAGEASKSAAPPSEAQKKEAEGLKSQGNAAMAKKDYPTAIEFYTKALAIIPGNPIFLSNRAAAYSASKDHESARADAEAAVAADPTYTKAWSRLGLARFALGDARGSMEAYGKGIEHEGNGGSDAMKKGYETAKRKVELEEEDDDDEMTDRGMGGGAGGMPDLSALAGMFGGGSGGQGGGGMPDFSSIMSNPMFASMAQNMMSNPDMMNNLMSNPRLREMANQFGGAGGAGGAAGGMPDLSSLMQDPNIAEMARNMMGGAPGAPGAGRGASGGANP</sequence>
<dbReference type="GO" id="GO:0072380">
    <property type="term" value="C:TRC complex"/>
    <property type="evidence" value="ECO:0007669"/>
    <property type="project" value="TreeGrafter"/>
</dbReference>
<dbReference type="SMART" id="SM00028">
    <property type="entry name" value="TPR"/>
    <property type="match status" value="3"/>
</dbReference>
<dbReference type="PANTHER" id="PTHR45831">
    <property type="entry name" value="LD24721P"/>
    <property type="match status" value="1"/>
</dbReference>
<dbReference type="Pfam" id="PF25115">
    <property type="entry name" value="Agd3_CE"/>
    <property type="match status" value="1"/>
</dbReference>
<dbReference type="PANTHER" id="PTHR45831:SF2">
    <property type="entry name" value="LD24721P"/>
    <property type="match status" value="1"/>
</dbReference>
<dbReference type="GO" id="GO:0016020">
    <property type="term" value="C:membrane"/>
    <property type="evidence" value="ECO:0007669"/>
    <property type="project" value="TreeGrafter"/>
</dbReference>
<dbReference type="Gene3D" id="1.10.260.100">
    <property type="match status" value="1"/>
</dbReference>
<dbReference type="InterPro" id="IPR011990">
    <property type="entry name" value="TPR-like_helical_dom_sf"/>
</dbReference>
<comment type="caution">
    <text evidence="7">The sequence shown here is derived from an EMBL/GenBank/DDBJ whole genome shotgun (WGS) entry which is preliminary data.</text>
</comment>
<dbReference type="PROSITE" id="PS50005">
    <property type="entry name" value="TPR"/>
    <property type="match status" value="1"/>
</dbReference>
<dbReference type="AlphaFoldDB" id="A0A8H4RRX3"/>
<dbReference type="OrthoDB" id="2335338at2759"/>
<feature type="repeat" description="TPR" evidence="4">
    <location>
        <begin position="421"/>
        <end position="454"/>
    </location>
</feature>
<proteinExistence type="inferred from homology"/>
<evidence type="ECO:0000313" key="8">
    <source>
        <dbReference type="Proteomes" id="UP000566819"/>
    </source>
</evidence>
<evidence type="ECO:0000313" key="7">
    <source>
        <dbReference type="EMBL" id="KAF4633936.1"/>
    </source>
</evidence>
<dbReference type="GO" id="GO:0060090">
    <property type="term" value="F:molecular adaptor activity"/>
    <property type="evidence" value="ECO:0007669"/>
    <property type="project" value="TreeGrafter"/>
</dbReference>
<feature type="domain" description="STI1" evidence="6">
    <location>
        <begin position="583"/>
        <end position="622"/>
    </location>
</feature>
<evidence type="ECO:0000256" key="5">
    <source>
        <dbReference type="SAM" id="MobiDB-lite"/>
    </source>
</evidence>
<dbReference type="Proteomes" id="UP000566819">
    <property type="component" value="Unassembled WGS sequence"/>
</dbReference>
<feature type="region of interest" description="Disordered" evidence="5">
    <location>
        <begin position="387"/>
        <end position="431"/>
    </location>
</feature>
<keyword evidence="8" id="KW-1185">Reference proteome</keyword>
<dbReference type="FunFam" id="1.25.40.10:FF:000207">
    <property type="entry name" value="Small glutamine-rich tetratricopeptide repeat-containing protein"/>
    <property type="match status" value="1"/>
</dbReference>
<keyword evidence="3 4" id="KW-0802">TPR repeat</keyword>
<dbReference type="GO" id="GO:0006620">
    <property type="term" value="P:post-translational protein targeting to endoplasmic reticulum membrane"/>
    <property type="evidence" value="ECO:0007669"/>
    <property type="project" value="TreeGrafter"/>
</dbReference>
<dbReference type="Pfam" id="PF16546">
    <property type="entry name" value="SGTA_dimer"/>
    <property type="match status" value="1"/>
</dbReference>
<feature type="compositionally biased region" description="Gly residues" evidence="5">
    <location>
        <begin position="660"/>
        <end position="677"/>
    </location>
</feature>
<dbReference type="FunFam" id="1.20.5.420:FF:000005">
    <property type="entry name" value="Hsc70 cochaperone (SGT), putative"/>
    <property type="match status" value="1"/>
</dbReference>
<dbReference type="FunFam" id="1.10.260.100:FF:000011">
    <property type="entry name" value="TPR Domain containing protein"/>
    <property type="match status" value="1"/>
</dbReference>
<dbReference type="InterPro" id="IPR006636">
    <property type="entry name" value="STI1_HS-bd"/>
</dbReference>
<dbReference type="SUPFAM" id="SSF48452">
    <property type="entry name" value="TPR-like"/>
    <property type="match status" value="1"/>
</dbReference>
<dbReference type="Gene3D" id="1.20.5.420">
    <property type="entry name" value="Immunoglobulin FC, subunit C"/>
    <property type="match status" value="1"/>
</dbReference>
<dbReference type="InterPro" id="IPR056826">
    <property type="entry name" value="Agd3_CE"/>
</dbReference>